<keyword evidence="3" id="KW-1185">Reference proteome</keyword>
<reference evidence="2 3" key="1">
    <citation type="submission" date="2019-02" db="EMBL/GenBank/DDBJ databases">
        <title>Deep-cultivation of Planctomycetes and their phenomic and genomic characterization uncovers novel biology.</title>
        <authorList>
            <person name="Wiegand S."/>
            <person name="Jogler M."/>
            <person name="Boedeker C."/>
            <person name="Pinto D."/>
            <person name="Vollmers J."/>
            <person name="Rivas-Marin E."/>
            <person name="Kohn T."/>
            <person name="Peeters S.H."/>
            <person name="Heuer A."/>
            <person name="Rast P."/>
            <person name="Oberbeckmann S."/>
            <person name="Bunk B."/>
            <person name="Jeske O."/>
            <person name="Meyerdierks A."/>
            <person name="Storesund J.E."/>
            <person name="Kallscheuer N."/>
            <person name="Luecker S."/>
            <person name="Lage O.M."/>
            <person name="Pohl T."/>
            <person name="Merkel B.J."/>
            <person name="Hornburger P."/>
            <person name="Mueller R.-W."/>
            <person name="Bruemmer F."/>
            <person name="Labrenz M."/>
            <person name="Spormann A.M."/>
            <person name="Op Den Camp H."/>
            <person name="Overmann J."/>
            <person name="Amann R."/>
            <person name="Jetten M.S.M."/>
            <person name="Mascher T."/>
            <person name="Medema M.H."/>
            <person name="Devos D.P."/>
            <person name="Kaster A.-K."/>
            <person name="Ovreas L."/>
            <person name="Rohde M."/>
            <person name="Galperin M.Y."/>
            <person name="Jogler C."/>
        </authorList>
    </citation>
    <scope>NUCLEOTIDE SEQUENCE [LARGE SCALE GENOMIC DNA]</scope>
    <source>
        <strain evidence="2 3">Pla144</strain>
    </source>
</reference>
<feature type="chain" id="PRO_5022897963" description="Pectate lyase C" evidence="1">
    <location>
        <begin position="22"/>
        <end position="931"/>
    </location>
</feature>
<comment type="caution">
    <text evidence="2">The sequence shown here is derived from an EMBL/GenBank/DDBJ whole genome shotgun (WGS) entry which is preliminary data.</text>
</comment>
<dbReference type="AlphaFoldDB" id="A0A5C6CKG6"/>
<protein>
    <recommendedName>
        <fullName evidence="4">Pectate lyase C</fullName>
    </recommendedName>
</protein>
<organism evidence="2 3">
    <name type="scientific">Bythopirellula polymerisocia</name>
    <dbReference type="NCBI Taxonomy" id="2528003"/>
    <lineage>
        <taxon>Bacteria</taxon>
        <taxon>Pseudomonadati</taxon>
        <taxon>Planctomycetota</taxon>
        <taxon>Planctomycetia</taxon>
        <taxon>Pirellulales</taxon>
        <taxon>Lacipirellulaceae</taxon>
        <taxon>Bythopirellula</taxon>
    </lineage>
</organism>
<dbReference type="PROSITE" id="PS00018">
    <property type="entry name" value="EF_HAND_1"/>
    <property type="match status" value="2"/>
</dbReference>
<sequence length="931" mass="99292" precursor="true">MFLNRYSLVAIGVLLAYPCLAAESQWVQTGATGRLVYVPDAEGDRIMEFSNVGYRGRGTELIPNNVPTIITVSPVAGDDTATIQAAINLVSAMPLGPNGFRGAVLLEAGDYDIATKLTINTSGVVLRGVGRESNETVLHARGTTQRSLIEVGGSGSQSLTGSTRNMIDKVVPVGSRSFRVDSTSGFTVGDTVRVTRPTPSNWISELGMDMIPPRSDGGTVNQWTSSTLKLYFDRVITRIEGDRVFVDAPLPQSFDQTYGGGTIRRYTWTNRIENVGIENLRGDSDFTSPTDENHAWEFVSIDDAQNVWVRNTLSKHFGDSSVVANPGAKWVTVDNAISETPISVVTGERRYTFDLSGELGLVTNSVANEGRHDFVNNSTQPGGPNVFHNSVAHTALDETGPHQRWATGTLFDNITIEGDQINARNRGNFGSGHGWAGANMVVWNSTADSFIVQNPPTSQNWLVGSKGTIINDTTFGPQPPGYYDQSGPSASPVTAGGKTSLYEAQMDDSRDIREYHAQGTGDWTDATSWDQRVAPEDAYKVSLRDYLIGDIDNYVFDGSGSVDNAFIDPSWQTDIMNSSALPITGFDNLTGNQNVAFTIQHTLDAGEKVVHGFVALGLKQGGGGLVNTDFIRLFDTDPAHKFNFSDLGWDSQINQSNTFVGVLDLGSYLDELQSGAVNVQVNDDTGVDWAIYTIAAATPLNDAASTSVFIDGGASIQVDAAVGPIGELYLGGTSPGTLALTSGGAVNVAHDFTQTTIGTLAVELAGNSFGSLSVLGTATVSGILNVSLDGLFTPVAGNEFEILSATSVSGEFQQANLPALAFGLVWDLAYNPTDITLAALFAADFNADGTVDNQDLTDWQTNYGMQSAKHADGDADGDGDVDGVDFLVWQRQFGNSSLTSTLATNIPEPHSCQLLAFLAILALFAYRPSNV</sequence>
<dbReference type="SUPFAM" id="SSF51126">
    <property type="entry name" value="Pectin lyase-like"/>
    <property type="match status" value="1"/>
</dbReference>
<evidence type="ECO:0008006" key="4">
    <source>
        <dbReference type="Google" id="ProtNLM"/>
    </source>
</evidence>
<keyword evidence="1" id="KW-0732">Signal</keyword>
<dbReference type="InterPro" id="IPR018247">
    <property type="entry name" value="EF_Hand_1_Ca_BS"/>
</dbReference>
<evidence type="ECO:0000256" key="1">
    <source>
        <dbReference type="SAM" id="SignalP"/>
    </source>
</evidence>
<evidence type="ECO:0000313" key="2">
    <source>
        <dbReference type="EMBL" id="TWU24555.1"/>
    </source>
</evidence>
<accession>A0A5C6CKG6</accession>
<name>A0A5C6CKG6_9BACT</name>
<evidence type="ECO:0000313" key="3">
    <source>
        <dbReference type="Proteomes" id="UP000318437"/>
    </source>
</evidence>
<proteinExistence type="predicted"/>
<dbReference type="Proteomes" id="UP000318437">
    <property type="component" value="Unassembled WGS sequence"/>
</dbReference>
<dbReference type="InterPro" id="IPR011050">
    <property type="entry name" value="Pectin_lyase_fold/virulence"/>
</dbReference>
<feature type="signal peptide" evidence="1">
    <location>
        <begin position="1"/>
        <end position="21"/>
    </location>
</feature>
<gene>
    <name evidence="2" type="ORF">Pla144_34390</name>
</gene>
<dbReference type="EMBL" id="SJPS01000005">
    <property type="protein sequence ID" value="TWU24555.1"/>
    <property type="molecule type" value="Genomic_DNA"/>
</dbReference>